<dbReference type="InterPro" id="IPR050587">
    <property type="entry name" value="GNT1/Glycosyltrans_8"/>
</dbReference>
<dbReference type="KEGG" id="aaf:AURANDRAFT_64063"/>
<sequence>MVGCPPRALLRAALVAALAAPAAPARVALVALWLGDGTMPRYAATTCASLARPGGAAATLVLVVDDADRAGVPASCRGVDHVQIWELGAGGVARGLAAGAARGLRLAGEARAAVEALVVKTLAAKPRVVIELKPLWLYAWRDELRAAGFDRASYADLDVVFGDLEPWVAAGDGYDVATWAFATKEDPVRLFARGQLMLLDLASDAAMLRWLRCAHLSTHLAANLRLKLKGGSAAPAARNFEPLGGPGCPTVLPARPGDRYVSAEACYSCAFFSAVTGDEAAAFSARFAGLAGSGGFDVAEARALLAPLSVLTLPAVFSDHALDRVWWARGRVVRCARSRGGACAARVAAYAASAPRAAPALGPPGAPEPVERPCGRGMEWLNESCPRSSACVAAPAGAAAAAAALDGGGALAFRPLASPGDGAVVEAAMFHFRIWSDRRDGLFGPFRDGAAPVGGGAFAVDEDGFLDAKARKPGFAADVLAGRAWDGGAVPCAANSTLRPAALVQFVGGPRDAVEAAARALEGVATVAAFDALHGFVHKKLPPAPRNLRAAKQPKFHYDGFGDGARYASLGELACSLRLAAGGPQRPILAAVAPAAASGGAAWAAGAPPRLARAADAFRRAGHKNIRHDFNMQAFRREDPEAALVYVHVRRDEAAGGDARAAGDRERKVASAAAELGTLVAVDEAELRDDPAAAGAAVRAAVLAAAAAPRRETETYATLVYGDGPFAVGAAVLGALLAEADPTRPRTAVVSNASEATRAILASARAGHAHMKHDFTMHASTWDLFEGPPVRKERWSSARPGVIKVKDGVPSNRKRGLWLLPFDRVVFFDVDNVPLPGPSLKRKLDALFAGLDGAGQFALLARRDERSARRCFNSGMMALRPGRAAYASYDAASLGAAALRRDAGPGGLCPGHDQPILNHAFPDWVAVDDGGWATATPGRANRDCGATVAGESYHFFLNSAPWCAELPEGCDPADLGTCGAGGPCRGHAAAVRAWWAALDGLPEPARGLCRAALPASAPPACAGGG</sequence>
<dbReference type="InterPro" id="IPR029044">
    <property type="entry name" value="Nucleotide-diphossugar_trans"/>
</dbReference>
<dbReference type="InParanoid" id="F0Y8U1"/>
<protein>
    <recommendedName>
        <fullName evidence="4">Nucleotide-diphospho-sugar transferase domain-containing protein</fullName>
    </recommendedName>
</protein>
<evidence type="ECO:0000313" key="3">
    <source>
        <dbReference type="Proteomes" id="UP000002729"/>
    </source>
</evidence>
<dbReference type="RefSeq" id="XP_009036646.1">
    <property type="nucleotide sequence ID" value="XM_009038398.1"/>
</dbReference>
<gene>
    <name evidence="2" type="ORF">AURANDRAFT_64063</name>
</gene>
<dbReference type="Gene3D" id="3.90.550.10">
    <property type="entry name" value="Spore Coat Polysaccharide Biosynthesis Protein SpsA, Chain A"/>
    <property type="match status" value="1"/>
</dbReference>
<keyword evidence="1" id="KW-0732">Signal</keyword>
<dbReference type="AlphaFoldDB" id="F0Y8U1"/>
<feature type="chain" id="PRO_5003264492" description="Nucleotide-diphospho-sugar transferase domain-containing protein" evidence="1">
    <location>
        <begin position="25"/>
        <end position="1025"/>
    </location>
</feature>
<dbReference type="EMBL" id="GL833127">
    <property type="protein sequence ID" value="EGB08655.1"/>
    <property type="molecule type" value="Genomic_DNA"/>
</dbReference>
<evidence type="ECO:0008006" key="4">
    <source>
        <dbReference type="Google" id="ProtNLM"/>
    </source>
</evidence>
<feature type="signal peptide" evidence="1">
    <location>
        <begin position="1"/>
        <end position="24"/>
    </location>
</feature>
<dbReference type="Proteomes" id="UP000002729">
    <property type="component" value="Unassembled WGS sequence"/>
</dbReference>
<dbReference type="OrthoDB" id="2014201at2759"/>
<dbReference type="GeneID" id="20224643"/>
<accession>F0Y8U1</accession>
<name>F0Y8U1_AURAN</name>
<evidence type="ECO:0000313" key="2">
    <source>
        <dbReference type="EMBL" id="EGB08655.1"/>
    </source>
</evidence>
<organism evidence="3">
    <name type="scientific">Aureococcus anophagefferens</name>
    <name type="common">Harmful bloom alga</name>
    <dbReference type="NCBI Taxonomy" id="44056"/>
    <lineage>
        <taxon>Eukaryota</taxon>
        <taxon>Sar</taxon>
        <taxon>Stramenopiles</taxon>
        <taxon>Ochrophyta</taxon>
        <taxon>Pelagophyceae</taxon>
        <taxon>Pelagomonadales</taxon>
        <taxon>Pelagomonadaceae</taxon>
        <taxon>Aureococcus</taxon>
    </lineage>
</organism>
<keyword evidence="3" id="KW-1185">Reference proteome</keyword>
<dbReference type="PANTHER" id="PTHR11183">
    <property type="entry name" value="GLYCOGENIN SUBFAMILY MEMBER"/>
    <property type="match status" value="1"/>
</dbReference>
<dbReference type="SUPFAM" id="SSF53448">
    <property type="entry name" value="Nucleotide-diphospho-sugar transferases"/>
    <property type="match status" value="1"/>
</dbReference>
<evidence type="ECO:0000256" key="1">
    <source>
        <dbReference type="SAM" id="SignalP"/>
    </source>
</evidence>
<proteinExistence type="predicted"/>
<reference evidence="2 3" key="1">
    <citation type="journal article" date="2011" name="Proc. Natl. Acad. Sci. U.S.A.">
        <title>Niche of harmful alga Aureococcus anophagefferens revealed through ecogenomics.</title>
        <authorList>
            <person name="Gobler C.J."/>
            <person name="Berry D.L."/>
            <person name="Dyhrman S.T."/>
            <person name="Wilhelm S.W."/>
            <person name="Salamov A."/>
            <person name="Lobanov A.V."/>
            <person name="Zhang Y."/>
            <person name="Collier J.L."/>
            <person name="Wurch L.L."/>
            <person name="Kustka A.B."/>
            <person name="Dill B.D."/>
            <person name="Shah M."/>
            <person name="VerBerkmoes N.C."/>
            <person name="Kuo A."/>
            <person name="Terry A."/>
            <person name="Pangilinan J."/>
            <person name="Lindquist E.A."/>
            <person name="Lucas S."/>
            <person name="Paulsen I.T."/>
            <person name="Hattenrath-Lehmann T.K."/>
            <person name="Talmage S.C."/>
            <person name="Walker E.A."/>
            <person name="Koch F."/>
            <person name="Burson A.M."/>
            <person name="Marcoval M.A."/>
            <person name="Tang Y.Z."/>
            <person name="Lecleir G.R."/>
            <person name="Coyne K.J."/>
            <person name="Berg G.M."/>
            <person name="Bertrand E.M."/>
            <person name="Saito M.A."/>
            <person name="Gladyshev V.N."/>
            <person name="Grigoriev I.V."/>
        </authorList>
    </citation>
    <scope>NUCLEOTIDE SEQUENCE [LARGE SCALE GENOMIC DNA]</scope>
    <source>
        <strain evidence="3">CCMP 1984</strain>
    </source>
</reference>